<feature type="compositionally biased region" description="Basic and acidic residues" evidence="1">
    <location>
        <begin position="874"/>
        <end position="885"/>
    </location>
</feature>
<proteinExistence type="predicted"/>
<evidence type="ECO:0000313" key="3">
    <source>
        <dbReference type="Proteomes" id="UP000489190"/>
    </source>
</evidence>
<reference evidence="2 3" key="1">
    <citation type="submission" date="2019-10" db="EMBL/GenBank/DDBJ databases">
        <title>Evaluation of single-gene subtyping targets for Pseudomonas.</title>
        <authorList>
            <person name="Reichler S.J."/>
            <person name="Orsi R.H."/>
            <person name="Wiedmann M."/>
            <person name="Martin N.H."/>
            <person name="Murphy S.I."/>
        </authorList>
    </citation>
    <scope>NUCLEOTIDE SEQUENCE [LARGE SCALE GENOMIC DNA]</scope>
    <source>
        <strain evidence="2 3">FSL R10-3254</strain>
    </source>
</reference>
<dbReference type="Proteomes" id="UP000489190">
    <property type="component" value="Unassembled WGS sequence"/>
</dbReference>
<dbReference type="EMBL" id="WIWI01000001">
    <property type="protein sequence ID" value="MQT87558.1"/>
    <property type="molecule type" value="Genomic_DNA"/>
</dbReference>
<name>A0A7X2C1P8_9PSED</name>
<dbReference type="AlphaFoldDB" id="A0A7X2C1P8"/>
<organism evidence="2 3">
    <name type="scientific">Pseudomonas helleri</name>
    <dbReference type="NCBI Taxonomy" id="1608996"/>
    <lineage>
        <taxon>Bacteria</taxon>
        <taxon>Pseudomonadati</taxon>
        <taxon>Pseudomonadota</taxon>
        <taxon>Gammaproteobacteria</taxon>
        <taxon>Pseudomonadales</taxon>
        <taxon>Pseudomonadaceae</taxon>
        <taxon>Pseudomonas</taxon>
    </lineage>
</organism>
<sequence>MSFVTIATSTEPPRLTKLWQIDENTPRKYGAGNMTAGEVHRVPASTPAELVAILEQLTCEQALMFGLPPADRHPVVTSEKLTKTRKSAPLAIARTKDTFTWNAGPGWLLLDYDPAPGAKALSREEWLAHLYEVAPALACAPTVWGTSSSSEIWNTETGEQVTGVRGQRLYILVADARDIPRAGAALFDRLWLAGFGYYMTSKSGQLLKRADVDASVWQTNRLDFAAPPVCLPPLECRRPARLVLNPAAAPMDLVAAIPSLTQDETERLAALRSVMAGDDDLLAAAHLAREAWIDERLNTLAGLPKNQQEEARERLREAVERGRLFGDFELVYSRGQAVTVGDLLDNPDRWHGERFHDPLEPDYSNRDSRIAIANLKSGGAPYIYSHAHGGICYRLMRPVVALELVQGELPRVLPKILERLRQEGEIFERAGLLVRLADGELVAVERPWLQTHLETVFQLLMFDGYSKTWKSKNCPDWLAGRLVAARGAWDLPKVSVVVAFPVMRPNGSVIQRPGFDPETGLLYLDNNPSRPRAHTLDRQGLTKVLHRIWEPFDGFPFAESVSRGVFLAALLTTVTRPALPTAPAFLVRAHTPGTGKTLLSECLMLLVGARPSAMPLPDDAAEAEKRMFSKLLTGCPGLILDNLTGTIDGAAMCAFLTNAEPEGRILGKSETPRVINRALWVLNGNNVGAGGDTFRRILPITLDTDCESPETRSFRFNPRDVVRERLDVLRADLLSVLLTYQSEGAPVVGAGALGSFDEWERLVRQCVCWLIREGVTPAPMVDPVEVLKLNKAEDPRHQQHVEVVEAWHDLYDDRVVQVREIAALVARQGYQCSARERVFIDAVKDIAPPRDGFNGRYFSGWLRRHKGRVVKGLRLDSGDPSRKEPGWYVRHSH</sequence>
<comment type="caution">
    <text evidence="2">The sequence shown here is derived from an EMBL/GenBank/DDBJ whole genome shotgun (WGS) entry which is preliminary data.</text>
</comment>
<protein>
    <submittedName>
        <fullName evidence="2">Uncharacterized protein</fullName>
    </submittedName>
</protein>
<feature type="region of interest" description="Disordered" evidence="1">
    <location>
        <begin position="874"/>
        <end position="893"/>
    </location>
</feature>
<evidence type="ECO:0000313" key="2">
    <source>
        <dbReference type="EMBL" id="MQT87558.1"/>
    </source>
</evidence>
<dbReference type="RefSeq" id="WP_153325978.1">
    <property type="nucleotide sequence ID" value="NZ_WIWI01000001.1"/>
</dbReference>
<gene>
    <name evidence="2" type="ORF">GHO39_00025</name>
</gene>
<accession>A0A7X2C1P8</accession>
<evidence type="ECO:0000256" key="1">
    <source>
        <dbReference type="SAM" id="MobiDB-lite"/>
    </source>
</evidence>